<protein>
    <recommendedName>
        <fullName evidence="4">RRM domain-containing protein</fullName>
    </recommendedName>
</protein>
<keyword evidence="3" id="KW-1185">Reference proteome</keyword>
<dbReference type="SUPFAM" id="SSF54928">
    <property type="entry name" value="RNA-binding domain, RBD"/>
    <property type="match status" value="1"/>
</dbReference>
<name>A0A4V1IS18_9FUNG</name>
<dbReference type="EMBL" id="KZ994809">
    <property type="protein sequence ID" value="RKO92007.1"/>
    <property type="molecule type" value="Genomic_DNA"/>
</dbReference>
<evidence type="ECO:0000313" key="3">
    <source>
        <dbReference type="Proteomes" id="UP000269721"/>
    </source>
</evidence>
<evidence type="ECO:0000256" key="1">
    <source>
        <dbReference type="SAM" id="MobiDB-lite"/>
    </source>
</evidence>
<reference evidence="3" key="1">
    <citation type="journal article" date="2018" name="Nat. Microbiol.">
        <title>Leveraging single-cell genomics to expand the fungal tree of life.</title>
        <authorList>
            <person name="Ahrendt S.R."/>
            <person name="Quandt C.A."/>
            <person name="Ciobanu D."/>
            <person name="Clum A."/>
            <person name="Salamov A."/>
            <person name="Andreopoulos B."/>
            <person name="Cheng J.F."/>
            <person name="Woyke T."/>
            <person name="Pelin A."/>
            <person name="Henrissat B."/>
            <person name="Reynolds N.K."/>
            <person name="Benny G.L."/>
            <person name="Smith M.E."/>
            <person name="James T.Y."/>
            <person name="Grigoriev I.V."/>
        </authorList>
    </citation>
    <scope>NUCLEOTIDE SEQUENCE [LARGE SCALE GENOMIC DNA]</scope>
</reference>
<gene>
    <name evidence="2" type="ORF">BDK51DRAFT_47265</name>
</gene>
<evidence type="ECO:0008006" key="4">
    <source>
        <dbReference type="Google" id="ProtNLM"/>
    </source>
</evidence>
<feature type="compositionally biased region" description="Polar residues" evidence="1">
    <location>
        <begin position="452"/>
        <end position="470"/>
    </location>
</feature>
<feature type="region of interest" description="Disordered" evidence="1">
    <location>
        <begin position="306"/>
        <end position="369"/>
    </location>
</feature>
<dbReference type="GO" id="GO:0003676">
    <property type="term" value="F:nucleic acid binding"/>
    <property type="evidence" value="ECO:0007669"/>
    <property type="project" value="InterPro"/>
</dbReference>
<accession>A0A4V1IS18</accession>
<feature type="region of interest" description="Disordered" evidence="1">
    <location>
        <begin position="452"/>
        <end position="477"/>
    </location>
</feature>
<dbReference type="OrthoDB" id="271725at2759"/>
<dbReference type="AlphaFoldDB" id="A0A4V1IS18"/>
<sequence>MDRGSLFCVFKQQPGFELFGFYDRFCFARFVNKGCASLALDTVFPPGVSVEFAKVNYEVPHPQVNPCGIQRIHSVPLLHLAPRALVRPYLYFLLQPPDDDSHNAKILHVTHLPSKYNKGEMEKVFQHYPGFVDMRIPSSKYAYVVSSRKNYSTSPTPVVSFATEPQAACASQSLRACTNLVVTFARKGKGRVSDVDQNFNAEIHGYIHRPLHMPAPTRHGPVPPRLNIPPSSAQMLGGDHVIYRSPHSVGQPSAGYKHENEFDALNHGMASLNLQGPDRYERQDGYAHDDGADHVCGRRSAPINSAFTPFRPGAPSIPRPTRSTSAPDLYANGSVYSPTRNLHQQPLQRSHSSNMHNPQDRPTRVQNPASSNVFARDEWDGFHLSSYAQRAPPTPPHGRTSATHHRAYESAMTFPDREQAAKDNQYIEYLLGQISSPPLPSDLYHHSSVNIHPTSRSNVITPPSSGTSTPARHDHHDASTEWRIIARDLENYVDGIETPDRNKRGVDVGRRHAGAGGGLVQGDDTGIESLWKNPLLFAGEQTYPTGRT</sequence>
<proteinExistence type="predicted"/>
<dbReference type="Proteomes" id="UP000269721">
    <property type="component" value="Unassembled WGS sequence"/>
</dbReference>
<feature type="compositionally biased region" description="Polar residues" evidence="1">
    <location>
        <begin position="334"/>
        <end position="357"/>
    </location>
</feature>
<dbReference type="InterPro" id="IPR035979">
    <property type="entry name" value="RBD_domain_sf"/>
</dbReference>
<evidence type="ECO:0000313" key="2">
    <source>
        <dbReference type="EMBL" id="RKO92007.1"/>
    </source>
</evidence>
<organism evidence="2 3">
    <name type="scientific">Blyttiomyces helicus</name>
    <dbReference type="NCBI Taxonomy" id="388810"/>
    <lineage>
        <taxon>Eukaryota</taxon>
        <taxon>Fungi</taxon>
        <taxon>Fungi incertae sedis</taxon>
        <taxon>Chytridiomycota</taxon>
        <taxon>Chytridiomycota incertae sedis</taxon>
        <taxon>Chytridiomycetes</taxon>
        <taxon>Chytridiomycetes incertae sedis</taxon>
        <taxon>Blyttiomyces</taxon>
    </lineage>
</organism>